<evidence type="ECO:0000313" key="16">
    <source>
        <dbReference type="Proteomes" id="UP000319322"/>
    </source>
</evidence>
<dbReference type="AlphaFoldDB" id="A0A553UZW8"/>
<keyword evidence="13" id="KW-0862">Zinc</keyword>
<dbReference type="GO" id="GO:0019323">
    <property type="term" value="P:pentose catabolic process"/>
    <property type="evidence" value="ECO:0007669"/>
    <property type="project" value="UniProtKB-UniRule"/>
</dbReference>
<evidence type="ECO:0000256" key="1">
    <source>
        <dbReference type="ARBA" id="ARBA00001782"/>
    </source>
</evidence>
<keyword evidence="8 10" id="KW-0479">Metal-binding</keyword>
<evidence type="ECO:0000256" key="2">
    <source>
        <dbReference type="ARBA" id="ARBA00001936"/>
    </source>
</evidence>
<keyword evidence="13" id="KW-0464">Manganese</keyword>
<dbReference type="NCBIfam" id="NF004076">
    <property type="entry name" value="PRK05581.1-4"/>
    <property type="match status" value="1"/>
</dbReference>
<dbReference type="NCBIfam" id="TIGR01163">
    <property type="entry name" value="rpe"/>
    <property type="match status" value="1"/>
</dbReference>
<reference evidence="16" key="2">
    <citation type="submission" date="2019-07" db="EMBL/GenBank/DDBJ databases">
        <title>Helicobacter labacensis sp. nov., Helicobacter mehlei sp. nov. and Helicobacter vulpis sp. nov., isolated from gastric mucosa of red fox (Vulpis vulpis).</title>
        <authorList>
            <person name="Papic B."/>
        </authorList>
    </citation>
    <scope>NUCLEOTIDE SEQUENCE [LARGE SCALE GENOMIC DNA]</scope>
    <source>
        <strain evidence="16">L8b</strain>
    </source>
</reference>
<dbReference type="InterPro" id="IPR011060">
    <property type="entry name" value="RibuloseP-bd_barrel"/>
</dbReference>
<dbReference type="InterPro" id="IPR026019">
    <property type="entry name" value="Ribul_P_3_epim"/>
</dbReference>
<feature type="binding site" evidence="10 14">
    <location>
        <position position="61"/>
    </location>
    <ligand>
        <name>substrate</name>
    </ligand>
</feature>
<feature type="binding site" evidence="10 13">
    <location>
        <position position="168"/>
    </location>
    <ligand>
        <name>a divalent metal cation</name>
        <dbReference type="ChEBI" id="CHEBI:60240"/>
    </ligand>
</feature>
<dbReference type="SUPFAM" id="SSF51366">
    <property type="entry name" value="Ribulose-phoshate binding barrel"/>
    <property type="match status" value="1"/>
</dbReference>
<protein>
    <recommendedName>
        <fullName evidence="7 10">Ribulose-phosphate 3-epimerase</fullName>
        <ecNumber evidence="7 10">5.1.3.1</ecNumber>
    </recommendedName>
</protein>
<dbReference type="RefSeq" id="WP_120948021.1">
    <property type="nucleotide sequence ID" value="NZ_QXQP01000011.1"/>
</dbReference>
<dbReference type="InterPro" id="IPR013785">
    <property type="entry name" value="Aldolase_TIM"/>
</dbReference>
<evidence type="ECO:0000256" key="3">
    <source>
        <dbReference type="ARBA" id="ARBA00001941"/>
    </source>
</evidence>
<comment type="function">
    <text evidence="10">Catalyzes the reversible epimerization of D-ribulose 5-phosphate to D-xylulose 5-phosphate.</text>
</comment>
<comment type="cofactor">
    <cofactor evidence="5">
        <name>Fe(2+)</name>
        <dbReference type="ChEBI" id="CHEBI:29033"/>
    </cofactor>
</comment>
<comment type="cofactor">
    <cofactor evidence="2">
        <name>Mn(2+)</name>
        <dbReference type="ChEBI" id="CHEBI:29035"/>
    </cofactor>
</comment>
<reference evidence="15 16" key="1">
    <citation type="submission" date="2019-07" db="EMBL/GenBank/DDBJ databases">
        <title>Helicobacter labacensis sp. nov., Helicobacter mehlei sp. nov. and Helicobacter vulpis sp. nov., isolated from gastric mucosa of red fox (Vulpis vulpis).</title>
        <authorList>
            <person name="Kusar D."/>
            <person name="Gruntar I."/>
            <person name="Pate M."/>
            <person name="Zajc U."/>
            <person name="Ocepek M."/>
        </authorList>
    </citation>
    <scope>NUCLEOTIDE SEQUENCE [LARGE SCALE GENOMIC DNA]</scope>
    <source>
        <strain evidence="15 16">L8b</strain>
    </source>
</reference>
<feature type="binding site" evidence="10 13">
    <location>
        <position position="29"/>
    </location>
    <ligand>
        <name>a divalent metal cation</name>
        <dbReference type="ChEBI" id="CHEBI:60240"/>
    </ligand>
</feature>
<feature type="binding site" evidence="10 13">
    <location>
        <position position="61"/>
    </location>
    <ligand>
        <name>a divalent metal cation</name>
        <dbReference type="ChEBI" id="CHEBI:60240"/>
    </ligand>
</feature>
<comment type="pathway">
    <text evidence="10">Carbohydrate degradation.</text>
</comment>
<comment type="cofactor">
    <cofactor evidence="3">
        <name>Co(2+)</name>
        <dbReference type="ChEBI" id="CHEBI:48828"/>
    </cofactor>
</comment>
<evidence type="ECO:0000256" key="6">
    <source>
        <dbReference type="ARBA" id="ARBA00009541"/>
    </source>
</evidence>
<feature type="binding site" evidence="10">
    <location>
        <begin position="168"/>
        <end position="170"/>
    </location>
    <ligand>
        <name>substrate</name>
    </ligand>
</feature>
<dbReference type="GO" id="GO:0004750">
    <property type="term" value="F:D-ribulose-phosphate 3-epimerase activity"/>
    <property type="evidence" value="ECO:0007669"/>
    <property type="project" value="UniProtKB-UniRule"/>
</dbReference>
<comment type="cofactor">
    <cofactor evidence="4">
        <name>Zn(2+)</name>
        <dbReference type="ChEBI" id="CHEBI:29105"/>
    </cofactor>
</comment>
<comment type="caution">
    <text evidence="15">The sequence shown here is derived from an EMBL/GenBank/DDBJ whole genome shotgun (WGS) entry which is preliminary data.</text>
</comment>
<evidence type="ECO:0000313" key="15">
    <source>
        <dbReference type="EMBL" id="TSA85748.1"/>
    </source>
</evidence>
<keyword evidence="16" id="KW-1185">Reference proteome</keyword>
<dbReference type="PIRSF" id="PIRSF001461">
    <property type="entry name" value="RPE"/>
    <property type="match status" value="1"/>
</dbReference>
<evidence type="ECO:0000256" key="10">
    <source>
        <dbReference type="HAMAP-Rule" id="MF_02227"/>
    </source>
</evidence>
<dbReference type="GO" id="GO:0006098">
    <property type="term" value="P:pentose-phosphate shunt"/>
    <property type="evidence" value="ECO:0007669"/>
    <property type="project" value="UniProtKB-UniRule"/>
</dbReference>
<keyword evidence="9 10" id="KW-0413">Isomerase</keyword>
<feature type="binding site" evidence="10 14">
    <location>
        <begin position="137"/>
        <end position="140"/>
    </location>
    <ligand>
        <name>substrate</name>
    </ligand>
</feature>
<evidence type="ECO:0000256" key="5">
    <source>
        <dbReference type="ARBA" id="ARBA00001954"/>
    </source>
</evidence>
<keyword evidence="10 11" id="KW-0119">Carbohydrate metabolism</keyword>
<dbReference type="FunFam" id="3.20.20.70:FF:000004">
    <property type="entry name" value="Ribulose-phosphate 3-epimerase"/>
    <property type="match status" value="1"/>
</dbReference>
<dbReference type="EC" id="5.1.3.1" evidence="7 10"/>
<dbReference type="HAMAP" id="MF_02227">
    <property type="entry name" value="RPE"/>
    <property type="match status" value="1"/>
</dbReference>
<comment type="catalytic activity">
    <reaction evidence="1 10 11">
        <text>D-ribulose 5-phosphate = D-xylulose 5-phosphate</text>
        <dbReference type="Rhea" id="RHEA:13677"/>
        <dbReference type="ChEBI" id="CHEBI:57737"/>
        <dbReference type="ChEBI" id="CHEBI:58121"/>
        <dbReference type="EC" id="5.1.3.1"/>
    </reaction>
</comment>
<evidence type="ECO:0000256" key="13">
    <source>
        <dbReference type="PIRSR" id="PIRSR001461-2"/>
    </source>
</evidence>
<evidence type="ECO:0000256" key="8">
    <source>
        <dbReference type="ARBA" id="ARBA00022723"/>
    </source>
</evidence>
<feature type="active site" description="Proton donor" evidence="10 12">
    <location>
        <position position="168"/>
    </location>
</feature>
<feature type="binding site" evidence="10 14">
    <location>
        <begin position="190"/>
        <end position="191"/>
    </location>
    <ligand>
        <name>substrate</name>
    </ligand>
</feature>
<reference evidence="15 16" key="3">
    <citation type="submission" date="2019-07" db="EMBL/GenBank/DDBJ databases">
        <authorList>
            <person name="Papic B."/>
        </authorList>
    </citation>
    <scope>NUCLEOTIDE SEQUENCE [LARGE SCALE GENOMIC DNA]</scope>
    <source>
        <strain evidence="15 16">L8b</strain>
    </source>
</reference>
<accession>A0A553UZW8</accession>
<dbReference type="PROSITE" id="PS01086">
    <property type="entry name" value="RIBUL_P_3_EPIMER_2"/>
    <property type="match status" value="1"/>
</dbReference>
<dbReference type="PROSITE" id="PS01085">
    <property type="entry name" value="RIBUL_P_3_EPIMER_1"/>
    <property type="match status" value="1"/>
</dbReference>
<sequence>MQVAASILSADFLDLRRSITRVHGVDFLHVDVMDGHFVPNLTFGPCVLKNLPKLQIPLDVHLMVTDPLFGIALYQDLKPAFLSVHAESTPHLHKVVHHIKDLGIKAGVSLNPATPLSVLDYVIQDLDLVLLMSVNPGFGGQSFLPLTLQKLHDFKQRFPHYAGVLEVDGGINDQNARLLSQAGANLLVVGSFLFNHNNPAQALQVLQAIDA</sequence>
<name>A0A553UZW8_9HELI</name>
<feature type="binding site" evidence="10 14">
    <location>
        <position position="6"/>
    </location>
    <ligand>
        <name>substrate</name>
    </ligand>
</feature>
<evidence type="ECO:0000256" key="4">
    <source>
        <dbReference type="ARBA" id="ARBA00001947"/>
    </source>
</evidence>
<feature type="binding site" evidence="10 13">
    <location>
        <position position="31"/>
    </location>
    <ligand>
        <name>a divalent metal cation</name>
        <dbReference type="ChEBI" id="CHEBI:60240"/>
    </ligand>
</feature>
<dbReference type="InterPro" id="IPR000056">
    <property type="entry name" value="Ribul_P_3_epim-like"/>
</dbReference>
<dbReference type="GO" id="GO:0046872">
    <property type="term" value="F:metal ion binding"/>
    <property type="evidence" value="ECO:0007669"/>
    <property type="project" value="UniProtKB-UniRule"/>
</dbReference>
<proteinExistence type="inferred from homology"/>
<gene>
    <name evidence="10 15" type="primary">rpe</name>
    <name evidence="15" type="ORF">FNE76_03090</name>
</gene>
<evidence type="ECO:0000256" key="11">
    <source>
        <dbReference type="PIRNR" id="PIRNR001461"/>
    </source>
</evidence>
<evidence type="ECO:0000256" key="12">
    <source>
        <dbReference type="PIRSR" id="PIRSR001461-1"/>
    </source>
</evidence>
<keyword evidence="13" id="KW-0170">Cobalt</keyword>
<evidence type="ECO:0000256" key="7">
    <source>
        <dbReference type="ARBA" id="ARBA00013188"/>
    </source>
</evidence>
<dbReference type="Pfam" id="PF00834">
    <property type="entry name" value="Ribul_P_3_epim"/>
    <property type="match status" value="1"/>
</dbReference>
<feature type="active site" description="Proton acceptor" evidence="10 12">
    <location>
        <position position="31"/>
    </location>
</feature>
<feature type="binding site" evidence="14">
    <location>
        <position position="170"/>
    </location>
    <ligand>
        <name>substrate</name>
    </ligand>
</feature>
<dbReference type="CDD" id="cd00429">
    <property type="entry name" value="RPE"/>
    <property type="match status" value="1"/>
</dbReference>
<organism evidence="15 16">
    <name type="scientific">Helicobacter mehlei</name>
    <dbReference type="NCBI Taxonomy" id="2316080"/>
    <lineage>
        <taxon>Bacteria</taxon>
        <taxon>Pseudomonadati</taxon>
        <taxon>Campylobacterota</taxon>
        <taxon>Epsilonproteobacteria</taxon>
        <taxon>Campylobacterales</taxon>
        <taxon>Helicobacteraceae</taxon>
        <taxon>Helicobacter</taxon>
    </lineage>
</organism>
<dbReference type="Gene3D" id="3.20.20.70">
    <property type="entry name" value="Aldolase class I"/>
    <property type="match status" value="1"/>
</dbReference>
<dbReference type="OrthoDB" id="1645589at2"/>
<dbReference type="EMBL" id="VKGC01000005">
    <property type="protein sequence ID" value="TSA85748.1"/>
    <property type="molecule type" value="Genomic_DNA"/>
</dbReference>
<dbReference type="GO" id="GO:0005737">
    <property type="term" value="C:cytoplasm"/>
    <property type="evidence" value="ECO:0007669"/>
    <property type="project" value="UniProtKB-ARBA"/>
</dbReference>
<dbReference type="PANTHER" id="PTHR11749">
    <property type="entry name" value="RIBULOSE-5-PHOSPHATE-3-EPIMERASE"/>
    <property type="match status" value="1"/>
</dbReference>
<dbReference type="Proteomes" id="UP000319322">
    <property type="component" value="Unassembled WGS sequence"/>
</dbReference>
<evidence type="ECO:0000256" key="14">
    <source>
        <dbReference type="PIRSR" id="PIRSR001461-3"/>
    </source>
</evidence>
<comment type="cofactor">
    <cofactor evidence="10 13">
        <name>a divalent metal cation</name>
        <dbReference type="ChEBI" id="CHEBI:60240"/>
    </cofactor>
    <text evidence="10 13">Binds 1 divalent metal cation per subunit.</text>
</comment>
<evidence type="ECO:0000256" key="9">
    <source>
        <dbReference type="ARBA" id="ARBA00023235"/>
    </source>
</evidence>
<comment type="similarity">
    <text evidence="6 10 11">Belongs to the ribulose-phosphate 3-epimerase family.</text>
</comment>